<evidence type="ECO:0000256" key="13">
    <source>
        <dbReference type="ARBA" id="ARBA00023211"/>
    </source>
</evidence>
<dbReference type="InterPro" id="IPR043519">
    <property type="entry name" value="NT_sf"/>
</dbReference>
<dbReference type="CDD" id="cd05402">
    <property type="entry name" value="NT_PAP_TUTase"/>
    <property type="match status" value="1"/>
</dbReference>
<keyword evidence="22" id="KW-1185">Reference proteome</keyword>
<dbReference type="InterPro" id="IPR007012">
    <property type="entry name" value="PolA_pol_cen_dom"/>
</dbReference>
<gene>
    <name evidence="21" type="primary">Papolg</name>
    <name evidence="21" type="ORF">EUDELE_R09842</name>
</gene>
<dbReference type="GO" id="GO:0003723">
    <property type="term" value="F:RNA binding"/>
    <property type="evidence" value="ECO:0007669"/>
    <property type="project" value="UniProtKB-KW"/>
</dbReference>
<dbReference type="PANTHER" id="PTHR10682">
    <property type="entry name" value="POLY A POLYMERASE"/>
    <property type="match status" value="1"/>
</dbReference>
<feature type="compositionally biased region" description="Polar residues" evidence="16">
    <location>
        <begin position="510"/>
        <end position="528"/>
    </location>
</feature>
<evidence type="ECO:0000256" key="6">
    <source>
        <dbReference type="ARBA" id="ARBA00022664"/>
    </source>
</evidence>
<feature type="non-terminal residue" evidence="21">
    <location>
        <position position="745"/>
    </location>
</feature>
<feature type="region of interest" description="Disordered" evidence="16">
    <location>
        <begin position="501"/>
        <end position="572"/>
    </location>
</feature>
<evidence type="ECO:0000256" key="16">
    <source>
        <dbReference type="SAM" id="MobiDB-lite"/>
    </source>
</evidence>
<dbReference type="EMBL" id="VZSX01000130">
    <property type="protein sequence ID" value="NXA40393.1"/>
    <property type="molecule type" value="Genomic_DNA"/>
</dbReference>
<keyword evidence="17" id="KW-1133">Transmembrane helix</keyword>
<evidence type="ECO:0000313" key="21">
    <source>
        <dbReference type="EMBL" id="NXA40393.1"/>
    </source>
</evidence>
<evidence type="ECO:0000259" key="20">
    <source>
        <dbReference type="Pfam" id="PF20750"/>
    </source>
</evidence>
<evidence type="ECO:0000256" key="17">
    <source>
        <dbReference type="SAM" id="Phobius"/>
    </source>
</evidence>
<protein>
    <recommendedName>
        <fullName evidence="5">polynucleotide adenylyltransferase</fullName>
        <ecNumber evidence="5">2.7.7.19</ecNumber>
    </recommendedName>
</protein>
<sequence length="745" mass="84004">SHRTSMLQNQLEKHYGVTSPISLAPPKDIDYIHTQKLVEAMKPFGVFEDEEQLNHRLVVLGKLNNLVKEWISELGESKNLPPSVVGNVGGKIFTFGSYRLGVHTKGADIDALCVAPRHVERSDFFQSFFEKLKHQEEIKNLRAVEDAYVPVVKFEFDGIEIDLVFARLSVQTISDNLDLGDDARLRSLDIRCIRSLNGCRVTDEILHLVPNKENFRLTLRAIKLWAKRRGIYSNMLGFLGGVSWAMLVARTCQLYPNALASTLVNKFFLVFSKWEWPKPVLLKQPEESDLNLPVWDPRVNPADRYHVMPIITPAYPQQNSTYNVSTSTRAVMVEEFKHGLAVTNEILQGKSDWPKLLEPPNFFQKYKHYIVLTASAFTEEHHLEWVGLVESKIRVLVGNLERNEFINIAHVNPQSFPGNQEHCKQSEYVSMWFLGIIFRKVENAESVNIDLTYDIQSFTDTVYRQASNLNMLKEGMKIEAAHVKRKQLHYFLPAETLQKKKKQSMPDISHSASGLQSKRASSDGSCLESSRDAESRTPYNSPSLNRISKLDTSAAEIERNDGIQRATGTSSKEKIPNIAISSVSKGLSIPVIGSKMEARVTIRTSGPPCIGCTIPTVVGHGTISRLRAHHAQGQQEIHQTPTAISKYAAPKRPHSPASEECPKRLKDTEKLIAQDSTFKDGGNPEDVKRKSTENDGFRRKSMPIPIIDTSRSQRLSSKELPDSSSPVPTNNIRIIKRSIRLTLNR</sequence>
<keyword evidence="12" id="KW-0694">RNA-binding</keyword>
<dbReference type="GO" id="GO:0005634">
    <property type="term" value="C:nucleus"/>
    <property type="evidence" value="ECO:0007669"/>
    <property type="project" value="UniProtKB-SubCell"/>
</dbReference>
<feature type="region of interest" description="Disordered" evidence="16">
    <location>
        <begin position="674"/>
        <end position="729"/>
    </location>
</feature>
<reference evidence="21 22" key="1">
    <citation type="submission" date="2019-09" db="EMBL/GenBank/DDBJ databases">
        <title>Bird 10,000 Genomes (B10K) Project - Family phase.</title>
        <authorList>
            <person name="Zhang G."/>
        </authorList>
    </citation>
    <scope>NUCLEOTIDE SEQUENCE [LARGE SCALE GENOMIC DNA]</scope>
    <source>
        <strain evidence="21">B10K-LSUMZ-16893</strain>
    </source>
</reference>
<dbReference type="SUPFAM" id="SSF81301">
    <property type="entry name" value="Nucleotidyltransferase"/>
    <property type="match status" value="1"/>
</dbReference>
<dbReference type="FunFam" id="3.30.460.10:FF:000002">
    <property type="entry name" value="Poly(A) polymerase alpha, putative"/>
    <property type="match status" value="1"/>
</dbReference>
<dbReference type="GO" id="GO:0005524">
    <property type="term" value="F:ATP binding"/>
    <property type="evidence" value="ECO:0007669"/>
    <property type="project" value="UniProtKB-KW"/>
</dbReference>
<dbReference type="FunFam" id="1.10.1410.10:FF:000001">
    <property type="entry name" value="Putative poly(A) polymerase gamma"/>
    <property type="match status" value="1"/>
</dbReference>
<evidence type="ECO:0000313" key="22">
    <source>
        <dbReference type="Proteomes" id="UP000533954"/>
    </source>
</evidence>
<name>A0A7K7VG46_EUDEL</name>
<keyword evidence="10" id="KW-0067">ATP-binding</keyword>
<evidence type="ECO:0000256" key="11">
    <source>
        <dbReference type="ARBA" id="ARBA00022842"/>
    </source>
</evidence>
<dbReference type="SUPFAM" id="SSF81631">
    <property type="entry name" value="PAP/OAS1 substrate-binding domain"/>
    <property type="match status" value="1"/>
</dbReference>
<comment type="cofactor">
    <cofactor evidence="1">
        <name>Mn(2+)</name>
        <dbReference type="ChEBI" id="CHEBI:29035"/>
    </cofactor>
</comment>
<dbReference type="EC" id="2.7.7.19" evidence="5"/>
<evidence type="ECO:0000256" key="15">
    <source>
        <dbReference type="ARBA" id="ARBA00048830"/>
    </source>
</evidence>
<accession>A0A7K7VG46</accession>
<dbReference type="AlphaFoldDB" id="A0A7K7VG46"/>
<evidence type="ECO:0000256" key="12">
    <source>
        <dbReference type="ARBA" id="ARBA00022884"/>
    </source>
</evidence>
<dbReference type="SUPFAM" id="SSF55003">
    <property type="entry name" value="PAP/Archaeal CCA-adding enzyme, C-terminal domain"/>
    <property type="match status" value="1"/>
</dbReference>
<feature type="domain" description="Poly(A) polymerase nucleotidyltransferase" evidence="20">
    <location>
        <begin position="16"/>
        <end position="209"/>
    </location>
</feature>
<evidence type="ECO:0000259" key="19">
    <source>
        <dbReference type="Pfam" id="PF04928"/>
    </source>
</evidence>
<dbReference type="InterPro" id="IPR011068">
    <property type="entry name" value="NuclTrfase_I-like_C"/>
</dbReference>
<keyword evidence="17" id="KW-0472">Membrane</keyword>
<dbReference type="Pfam" id="PF04926">
    <property type="entry name" value="PAP_RNA-bind"/>
    <property type="match status" value="1"/>
</dbReference>
<dbReference type="PANTHER" id="PTHR10682:SF6">
    <property type="entry name" value="POLY(A) POLYMERASE GAMMA"/>
    <property type="match status" value="1"/>
</dbReference>
<feature type="compositionally biased region" description="Basic and acidic residues" evidence="16">
    <location>
        <begin position="685"/>
        <end position="698"/>
    </location>
</feature>
<evidence type="ECO:0000256" key="7">
    <source>
        <dbReference type="ARBA" id="ARBA00022679"/>
    </source>
</evidence>
<feature type="non-terminal residue" evidence="21">
    <location>
        <position position="1"/>
    </location>
</feature>
<feature type="compositionally biased region" description="Polar residues" evidence="16">
    <location>
        <begin position="537"/>
        <end position="546"/>
    </location>
</feature>
<proteinExistence type="inferred from homology"/>
<comment type="cofactor">
    <cofactor evidence="2">
        <name>Mg(2+)</name>
        <dbReference type="ChEBI" id="CHEBI:18420"/>
    </cofactor>
</comment>
<keyword evidence="9" id="KW-0547">Nucleotide-binding</keyword>
<evidence type="ECO:0000256" key="10">
    <source>
        <dbReference type="ARBA" id="ARBA00022840"/>
    </source>
</evidence>
<dbReference type="Gene3D" id="3.30.70.590">
    <property type="entry name" value="Poly(A) polymerase predicted RNA binding domain"/>
    <property type="match status" value="1"/>
</dbReference>
<evidence type="ECO:0000256" key="9">
    <source>
        <dbReference type="ARBA" id="ARBA00022741"/>
    </source>
</evidence>
<dbReference type="OrthoDB" id="412748at2759"/>
<dbReference type="InterPro" id="IPR048840">
    <property type="entry name" value="PolA_pol_NTPase"/>
</dbReference>
<comment type="caution">
    <text evidence="21">The sequence shown here is derived from an EMBL/GenBank/DDBJ whole genome shotgun (WGS) entry which is preliminary data.</text>
</comment>
<comment type="catalytic activity">
    <reaction evidence="15">
        <text>RNA(n) + ATP = RNA(n)-3'-adenine ribonucleotide + diphosphate</text>
        <dbReference type="Rhea" id="RHEA:11332"/>
        <dbReference type="Rhea" id="RHEA-COMP:14527"/>
        <dbReference type="Rhea" id="RHEA-COMP:17347"/>
        <dbReference type="ChEBI" id="CHEBI:30616"/>
        <dbReference type="ChEBI" id="CHEBI:33019"/>
        <dbReference type="ChEBI" id="CHEBI:140395"/>
        <dbReference type="ChEBI" id="CHEBI:173115"/>
        <dbReference type="EC" id="2.7.7.19"/>
    </reaction>
</comment>
<keyword evidence="11" id="KW-0460">Magnesium</keyword>
<evidence type="ECO:0000256" key="5">
    <source>
        <dbReference type="ARBA" id="ARBA00012388"/>
    </source>
</evidence>
<dbReference type="Pfam" id="PF04928">
    <property type="entry name" value="PAP_central"/>
    <property type="match status" value="1"/>
</dbReference>
<evidence type="ECO:0000256" key="8">
    <source>
        <dbReference type="ARBA" id="ARBA00022723"/>
    </source>
</evidence>
<comment type="similarity">
    <text evidence="4">Belongs to the poly(A) polymerase family.</text>
</comment>
<dbReference type="Proteomes" id="UP000533954">
    <property type="component" value="Unassembled WGS sequence"/>
</dbReference>
<keyword evidence="8" id="KW-0479">Metal-binding</keyword>
<keyword evidence="14" id="KW-0539">Nucleus</keyword>
<dbReference type="GO" id="GO:0006397">
    <property type="term" value="P:mRNA processing"/>
    <property type="evidence" value="ECO:0007669"/>
    <property type="project" value="UniProtKB-KW"/>
</dbReference>
<dbReference type="GO" id="GO:1990817">
    <property type="term" value="F:poly(A) RNA polymerase activity"/>
    <property type="evidence" value="ECO:0007669"/>
    <property type="project" value="UniProtKB-EC"/>
</dbReference>
<evidence type="ECO:0000259" key="18">
    <source>
        <dbReference type="Pfam" id="PF04926"/>
    </source>
</evidence>
<dbReference type="FunFam" id="3.30.70.590:FF:000001">
    <property type="entry name" value="Putative poly(A) polymerase gamma"/>
    <property type="match status" value="1"/>
</dbReference>
<organism evidence="21 22">
    <name type="scientific">Eudromia elegans</name>
    <name type="common">Elegant crested-tinamou</name>
    <dbReference type="NCBI Taxonomy" id="8805"/>
    <lineage>
        <taxon>Eukaryota</taxon>
        <taxon>Metazoa</taxon>
        <taxon>Chordata</taxon>
        <taxon>Craniata</taxon>
        <taxon>Vertebrata</taxon>
        <taxon>Euteleostomi</taxon>
        <taxon>Archelosauria</taxon>
        <taxon>Archosauria</taxon>
        <taxon>Dinosauria</taxon>
        <taxon>Saurischia</taxon>
        <taxon>Theropoda</taxon>
        <taxon>Coelurosauria</taxon>
        <taxon>Aves</taxon>
        <taxon>Palaeognathae</taxon>
        <taxon>Tinamiformes</taxon>
        <taxon>Tinamidae</taxon>
        <taxon>Eudromia</taxon>
    </lineage>
</organism>
<keyword evidence="6" id="KW-0507">mRNA processing</keyword>
<dbReference type="Pfam" id="PF20750">
    <property type="entry name" value="PAP_NTPase"/>
    <property type="match status" value="1"/>
</dbReference>
<evidence type="ECO:0000256" key="3">
    <source>
        <dbReference type="ARBA" id="ARBA00004123"/>
    </source>
</evidence>
<feature type="domain" description="Poly(A) polymerase RNA-binding" evidence="18">
    <location>
        <begin position="361"/>
        <end position="427"/>
    </location>
</feature>
<comment type="subcellular location">
    <subcellularLocation>
        <location evidence="3">Nucleus</location>
    </subcellularLocation>
</comment>
<feature type="domain" description="Poly(A) polymerase central" evidence="19">
    <location>
        <begin position="214"/>
        <end position="358"/>
    </location>
</feature>
<keyword evidence="17" id="KW-0812">Transmembrane</keyword>
<feature type="transmembrane region" description="Helical" evidence="17">
    <location>
        <begin position="230"/>
        <end position="249"/>
    </location>
</feature>
<dbReference type="GO" id="GO:0046872">
    <property type="term" value="F:metal ion binding"/>
    <property type="evidence" value="ECO:0007669"/>
    <property type="project" value="UniProtKB-KW"/>
</dbReference>
<dbReference type="Gene3D" id="1.10.1410.10">
    <property type="match status" value="1"/>
</dbReference>
<dbReference type="InterPro" id="IPR007010">
    <property type="entry name" value="PolA_pol_RNA-bd_dom"/>
</dbReference>
<keyword evidence="13" id="KW-0464">Manganese</keyword>
<dbReference type="GO" id="GO:0031123">
    <property type="term" value="P:RNA 3'-end processing"/>
    <property type="evidence" value="ECO:0007669"/>
    <property type="project" value="InterPro"/>
</dbReference>
<dbReference type="Gene3D" id="3.30.460.10">
    <property type="entry name" value="Beta Polymerase, domain 2"/>
    <property type="match status" value="1"/>
</dbReference>
<evidence type="ECO:0000256" key="4">
    <source>
        <dbReference type="ARBA" id="ARBA00010912"/>
    </source>
</evidence>
<evidence type="ECO:0000256" key="14">
    <source>
        <dbReference type="ARBA" id="ARBA00023242"/>
    </source>
</evidence>
<evidence type="ECO:0000256" key="2">
    <source>
        <dbReference type="ARBA" id="ARBA00001946"/>
    </source>
</evidence>
<evidence type="ECO:0000256" key="1">
    <source>
        <dbReference type="ARBA" id="ARBA00001936"/>
    </source>
</evidence>
<keyword evidence="7" id="KW-0808">Transferase</keyword>